<proteinExistence type="predicted"/>
<reference evidence="8 9" key="1">
    <citation type="submission" date="2019-09" db="EMBL/GenBank/DDBJ databases">
        <title>Bird 10,000 Genomes (B10K) Project - Family phase.</title>
        <authorList>
            <person name="Zhang G."/>
        </authorList>
    </citation>
    <scope>NUCLEOTIDE SEQUENCE [LARGE SCALE GENOMIC DNA]</scope>
    <source>
        <strain evidence="8">B10K-DU-001-61</strain>
        <tissue evidence="8">Muscle</tissue>
    </source>
</reference>
<dbReference type="PANTHER" id="PTHR41694">
    <property type="entry name" value="ENDOGENOUS RETROVIRUS GROUP K MEMBER POL PROTEIN"/>
    <property type="match status" value="1"/>
</dbReference>
<accession>A0A7K9TX22</accession>
<feature type="non-terminal residue" evidence="8">
    <location>
        <position position="68"/>
    </location>
</feature>
<evidence type="ECO:0000256" key="4">
    <source>
        <dbReference type="ARBA" id="ARBA00022759"/>
    </source>
</evidence>
<keyword evidence="1" id="KW-0808">Transferase</keyword>
<keyword evidence="5" id="KW-0378">Hydrolase</keyword>
<organism evidence="8 9">
    <name type="scientific">Chloroceryle aenea</name>
    <name type="common">American pygmy kingfisher</name>
    <dbReference type="NCBI Taxonomy" id="176938"/>
    <lineage>
        <taxon>Eukaryota</taxon>
        <taxon>Metazoa</taxon>
        <taxon>Chordata</taxon>
        <taxon>Craniata</taxon>
        <taxon>Vertebrata</taxon>
        <taxon>Euteleostomi</taxon>
        <taxon>Archelosauria</taxon>
        <taxon>Archosauria</taxon>
        <taxon>Dinosauria</taxon>
        <taxon>Saurischia</taxon>
        <taxon>Theropoda</taxon>
        <taxon>Coelurosauria</taxon>
        <taxon>Aves</taxon>
        <taxon>Neognathae</taxon>
        <taxon>Neoaves</taxon>
        <taxon>Telluraves</taxon>
        <taxon>Coraciimorphae</taxon>
        <taxon>Coraciiformes</taxon>
        <taxon>Cerylidae</taxon>
        <taxon>Chloroceryle</taxon>
    </lineage>
</organism>
<dbReference type="InterPro" id="IPR001584">
    <property type="entry name" value="Integrase_cat-core"/>
</dbReference>
<evidence type="ECO:0000313" key="9">
    <source>
        <dbReference type="Proteomes" id="UP000579406"/>
    </source>
</evidence>
<evidence type="ECO:0000313" key="8">
    <source>
        <dbReference type="EMBL" id="NXI53099.1"/>
    </source>
</evidence>
<dbReference type="InterPro" id="IPR012337">
    <property type="entry name" value="RNaseH-like_sf"/>
</dbReference>
<evidence type="ECO:0000256" key="6">
    <source>
        <dbReference type="ARBA" id="ARBA00022918"/>
    </source>
</evidence>
<feature type="non-terminal residue" evidence="8">
    <location>
        <position position="1"/>
    </location>
</feature>
<sequence length="68" mass="7729">QHRLEKRLSMWKDTFAVRGVPKKIKTDNGPAYVSCRIKQFFECWGIDHVTGIPHSPTGQAMTERANGT</sequence>
<evidence type="ECO:0000256" key="3">
    <source>
        <dbReference type="ARBA" id="ARBA00022722"/>
    </source>
</evidence>
<dbReference type="Gene3D" id="3.30.420.10">
    <property type="entry name" value="Ribonuclease H-like superfamily/Ribonuclease H"/>
    <property type="match status" value="1"/>
</dbReference>
<gene>
    <name evidence="8" type="primary">Ervk18</name>
    <name evidence="8" type="ORF">CHLAEN_R13809</name>
</gene>
<dbReference type="GO" id="GO:0016787">
    <property type="term" value="F:hydrolase activity"/>
    <property type="evidence" value="ECO:0007669"/>
    <property type="project" value="UniProtKB-KW"/>
</dbReference>
<keyword evidence="2" id="KW-0548">Nucleotidyltransferase</keyword>
<name>A0A7K9TX22_9AVES</name>
<dbReference type="GO" id="GO:0004519">
    <property type="term" value="F:endonuclease activity"/>
    <property type="evidence" value="ECO:0007669"/>
    <property type="project" value="UniProtKB-KW"/>
</dbReference>
<protein>
    <submittedName>
        <fullName evidence="8">POK18 protein</fullName>
    </submittedName>
</protein>
<dbReference type="SUPFAM" id="SSF53098">
    <property type="entry name" value="Ribonuclease H-like"/>
    <property type="match status" value="1"/>
</dbReference>
<dbReference type="GO" id="GO:0015074">
    <property type="term" value="P:DNA integration"/>
    <property type="evidence" value="ECO:0007669"/>
    <property type="project" value="InterPro"/>
</dbReference>
<dbReference type="GO" id="GO:0035613">
    <property type="term" value="F:RNA stem-loop binding"/>
    <property type="evidence" value="ECO:0007669"/>
    <property type="project" value="TreeGrafter"/>
</dbReference>
<keyword evidence="3" id="KW-0540">Nuclease</keyword>
<dbReference type="AlphaFoldDB" id="A0A7K9TX22"/>
<dbReference type="InterPro" id="IPR036397">
    <property type="entry name" value="RNaseH_sf"/>
</dbReference>
<keyword evidence="4" id="KW-0255">Endonuclease</keyword>
<dbReference type="Proteomes" id="UP000579406">
    <property type="component" value="Unassembled WGS sequence"/>
</dbReference>
<comment type="caution">
    <text evidence="8">The sequence shown here is derived from an EMBL/GenBank/DDBJ whole genome shotgun (WGS) entry which is preliminary data.</text>
</comment>
<evidence type="ECO:0000256" key="1">
    <source>
        <dbReference type="ARBA" id="ARBA00022679"/>
    </source>
</evidence>
<evidence type="ECO:0000256" key="2">
    <source>
        <dbReference type="ARBA" id="ARBA00022695"/>
    </source>
</evidence>
<keyword evidence="6" id="KW-0695">RNA-directed DNA polymerase</keyword>
<evidence type="ECO:0000259" key="7">
    <source>
        <dbReference type="PROSITE" id="PS50994"/>
    </source>
</evidence>
<dbReference type="EMBL" id="VWZY01004802">
    <property type="protein sequence ID" value="NXI53099.1"/>
    <property type="molecule type" value="Genomic_DNA"/>
</dbReference>
<dbReference type="PROSITE" id="PS50994">
    <property type="entry name" value="INTEGRASE"/>
    <property type="match status" value="1"/>
</dbReference>
<dbReference type="GO" id="GO:0003964">
    <property type="term" value="F:RNA-directed DNA polymerase activity"/>
    <property type="evidence" value="ECO:0007669"/>
    <property type="project" value="UniProtKB-KW"/>
</dbReference>
<dbReference type="OrthoDB" id="9386368at2759"/>
<evidence type="ECO:0000256" key="5">
    <source>
        <dbReference type="ARBA" id="ARBA00022801"/>
    </source>
</evidence>
<dbReference type="Pfam" id="PF00665">
    <property type="entry name" value="rve"/>
    <property type="match status" value="1"/>
</dbReference>
<dbReference type="PANTHER" id="PTHR41694:SF3">
    <property type="entry name" value="RNA-DIRECTED DNA POLYMERASE-RELATED"/>
    <property type="match status" value="1"/>
</dbReference>
<feature type="domain" description="Integrase catalytic" evidence="7">
    <location>
        <begin position="1"/>
        <end position="68"/>
    </location>
</feature>
<keyword evidence="9" id="KW-1185">Reference proteome</keyword>